<proteinExistence type="predicted"/>
<evidence type="ECO:0000313" key="2">
    <source>
        <dbReference type="Proteomes" id="UP000071778"/>
    </source>
</evidence>
<dbReference type="EMBL" id="CP013235">
    <property type="protein sequence ID" value="AMP11191.1"/>
    <property type="molecule type" value="Genomic_DNA"/>
</dbReference>
<accession>A0A127PU35</accession>
<sequence>MINKNGLGLPKPLSRKTPFYRVAPVDGTAERICLLPAFI</sequence>
<gene>
    <name evidence="1" type="ORF">CAter282_3506</name>
</gene>
<evidence type="ECO:0000313" key="1">
    <source>
        <dbReference type="EMBL" id="AMP11191.1"/>
    </source>
</evidence>
<organism evidence="1 2">
    <name type="scientific">Collimonas arenae</name>
    <dbReference type="NCBI Taxonomy" id="279058"/>
    <lineage>
        <taxon>Bacteria</taxon>
        <taxon>Pseudomonadati</taxon>
        <taxon>Pseudomonadota</taxon>
        <taxon>Betaproteobacteria</taxon>
        <taxon>Burkholderiales</taxon>
        <taxon>Oxalobacteraceae</taxon>
        <taxon>Collimonas</taxon>
    </lineage>
</organism>
<keyword evidence="2" id="KW-1185">Reference proteome</keyword>
<name>A0A127PU35_9BURK</name>
<protein>
    <submittedName>
        <fullName evidence="1">Uncharacterized protein</fullName>
    </submittedName>
</protein>
<dbReference type="AlphaFoldDB" id="A0A127PU35"/>
<reference evidence="1 2" key="1">
    <citation type="submission" date="2015-11" db="EMBL/GenBank/DDBJ databases">
        <title>Exploring the genomic traits of fungus-feeding bacterial genus Collimonas.</title>
        <authorList>
            <person name="Song C."/>
            <person name="Schmidt R."/>
            <person name="de Jager V."/>
            <person name="Krzyzanowska D."/>
            <person name="Jongedijk E."/>
            <person name="Cankar K."/>
            <person name="Beekwilder J."/>
            <person name="van Veen A."/>
            <person name="de Boer W."/>
            <person name="van Veen J.A."/>
            <person name="Garbeva P."/>
        </authorList>
    </citation>
    <scope>NUCLEOTIDE SEQUENCE [LARGE SCALE GENOMIC DNA]</scope>
    <source>
        <strain evidence="1 2">Ter282</strain>
    </source>
</reference>
<dbReference type="Proteomes" id="UP000071778">
    <property type="component" value="Chromosome"/>
</dbReference>